<feature type="domain" description="Uroporphyrinogen decarboxylase (URO-D)" evidence="15">
    <location>
        <begin position="83"/>
        <end position="92"/>
    </location>
</feature>
<feature type="domain" description="Uroporphyrinogen decarboxylase (URO-D)" evidence="16">
    <location>
        <begin position="205"/>
        <end position="221"/>
    </location>
</feature>
<dbReference type="PANTHER" id="PTHR21091">
    <property type="entry name" value="METHYLTETRAHYDROFOLATE:HOMOCYSTEINE METHYLTRANSFERASE RELATED"/>
    <property type="match status" value="1"/>
</dbReference>
<evidence type="ECO:0000256" key="3">
    <source>
        <dbReference type="ARBA" id="ARBA00004804"/>
    </source>
</evidence>
<dbReference type="PROSITE" id="PS00907">
    <property type="entry name" value="UROD_2"/>
    <property type="match status" value="1"/>
</dbReference>
<evidence type="ECO:0000256" key="7">
    <source>
        <dbReference type="ARBA" id="ARBA00014308"/>
    </source>
</evidence>
<dbReference type="NCBIfam" id="TIGR01464">
    <property type="entry name" value="hemE"/>
    <property type="match status" value="1"/>
</dbReference>
<proteinExistence type="inferred from homology"/>
<dbReference type="HAMAP" id="MF_00218">
    <property type="entry name" value="URO_D"/>
    <property type="match status" value="1"/>
</dbReference>
<dbReference type="Pfam" id="PF01208">
    <property type="entry name" value="URO-D"/>
    <property type="match status" value="1"/>
</dbReference>
<dbReference type="InterPro" id="IPR006361">
    <property type="entry name" value="Uroporphyrinogen_deCO2ase_HemE"/>
</dbReference>
<sequence>MKEEEKEEEEECGEWNEYEEGEEGEKDVKKEKKEKNKKNKKAEDGDEKCNTMSATSANNKPFPPLKNDLLLRAARGEKTERAPVWVMRQAGRYLPEFRKERVESDFFKICRTPELATKVTLQPIDRYDGLLDASIIFSDILVIPQAMGLQVEMIPGKGPHFPDPLVLPADFNRLKASVDVYQELNYVFEAITMTRHALDGRVPLIGFVGAPWTLMAYMIEGGGSKTLSKAKEWLFKYPEASHQLLQRITDVCVDFLVGQVRAGAQMLQVFDSWGGELGPHDFELFSLPYLTQIASRVKATLGEDAVPMTVFAKGSWYAVDKLSRLEYDVVSLDWTHDPKEAKAITQGRVTLQGNMDPNVLLGGDDAIVATAERMVRAFGSTGRYIANLGHGILPGVPVEAMGLFLKTVQRVGLEVAAEESQS</sequence>
<evidence type="ECO:0000256" key="13">
    <source>
        <dbReference type="RuleBase" id="RU004169"/>
    </source>
</evidence>
<dbReference type="AlphaFoldDB" id="A0A9P6Q5P2"/>
<dbReference type="Gene3D" id="3.20.20.210">
    <property type="match status" value="1"/>
</dbReference>
<organism evidence="17 18">
    <name type="scientific">Actinomortierella ambigua</name>
    <dbReference type="NCBI Taxonomy" id="1343610"/>
    <lineage>
        <taxon>Eukaryota</taxon>
        <taxon>Fungi</taxon>
        <taxon>Fungi incertae sedis</taxon>
        <taxon>Mucoromycota</taxon>
        <taxon>Mortierellomycotina</taxon>
        <taxon>Mortierellomycetes</taxon>
        <taxon>Mortierellales</taxon>
        <taxon>Mortierellaceae</taxon>
        <taxon>Actinomortierella</taxon>
    </lineage>
</organism>
<evidence type="ECO:0000256" key="8">
    <source>
        <dbReference type="ARBA" id="ARBA00022490"/>
    </source>
</evidence>
<evidence type="ECO:0000313" key="17">
    <source>
        <dbReference type="EMBL" id="KAG0259181.1"/>
    </source>
</evidence>
<evidence type="ECO:0000256" key="5">
    <source>
        <dbReference type="ARBA" id="ARBA00011738"/>
    </source>
</evidence>
<evidence type="ECO:0000256" key="1">
    <source>
        <dbReference type="ARBA" id="ARBA00002448"/>
    </source>
</evidence>
<keyword evidence="8" id="KW-0963">Cytoplasm</keyword>
<feature type="region of interest" description="Disordered" evidence="14">
    <location>
        <begin position="1"/>
        <end position="63"/>
    </location>
</feature>
<dbReference type="OrthoDB" id="339900at2759"/>
<keyword evidence="18" id="KW-1185">Reference proteome</keyword>
<dbReference type="GO" id="GO:0004853">
    <property type="term" value="F:uroporphyrinogen decarboxylase activity"/>
    <property type="evidence" value="ECO:0007669"/>
    <property type="project" value="UniProtKB-EC"/>
</dbReference>
<evidence type="ECO:0000256" key="12">
    <source>
        <dbReference type="RuleBase" id="RU000554"/>
    </source>
</evidence>
<evidence type="ECO:0000313" key="18">
    <source>
        <dbReference type="Proteomes" id="UP000807716"/>
    </source>
</evidence>
<reference evidence="17" key="1">
    <citation type="journal article" date="2020" name="Fungal Divers.">
        <title>Resolving the Mortierellaceae phylogeny through synthesis of multi-gene phylogenetics and phylogenomics.</title>
        <authorList>
            <person name="Vandepol N."/>
            <person name="Liber J."/>
            <person name="Desiro A."/>
            <person name="Na H."/>
            <person name="Kennedy M."/>
            <person name="Barry K."/>
            <person name="Grigoriev I.V."/>
            <person name="Miller A.N."/>
            <person name="O'Donnell K."/>
            <person name="Stajich J.E."/>
            <person name="Bonito G."/>
        </authorList>
    </citation>
    <scope>NUCLEOTIDE SEQUENCE</scope>
    <source>
        <strain evidence="17">BC1065</strain>
    </source>
</reference>
<comment type="subcellular location">
    <subcellularLocation>
        <location evidence="2">Cytoplasm</location>
    </subcellularLocation>
</comment>
<dbReference type="PROSITE" id="PS00906">
    <property type="entry name" value="UROD_1"/>
    <property type="match status" value="1"/>
</dbReference>
<accession>A0A9P6Q5P2</accession>
<evidence type="ECO:0000256" key="9">
    <source>
        <dbReference type="ARBA" id="ARBA00022793"/>
    </source>
</evidence>
<comment type="pathway">
    <text evidence="3 12">Porphyrin-containing compound metabolism; protoporphyrin-IX biosynthesis; coproporphyrinogen-III from 5-aminolevulinate: step 4/4.</text>
</comment>
<evidence type="ECO:0000256" key="11">
    <source>
        <dbReference type="ARBA" id="ARBA00023244"/>
    </source>
</evidence>
<dbReference type="CDD" id="cd00717">
    <property type="entry name" value="URO-D"/>
    <property type="match status" value="1"/>
</dbReference>
<evidence type="ECO:0000256" key="4">
    <source>
        <dbReference type="ARBA" id="ARBA00009935"/>
    </source>
</evidence>
<evidence type="ECO:0000259" key="15">
    <source>
        <dbReference type="PROSITE" id="PS00906"/>
    </source>
</evidence>
<evidence type="ECO:0000259" key="16">
    <source>
        <dbReference type="PROSITE" id="PS00907"/>
    </source>
</evidence>
<keyword evidence="10 12" id="KW-0456">Lyase</keyword>
<comment type="subunit">
    <text evidence="5">Homodimer.</text>
</comment>
<comment type="similarity">
    <text evidence="4 13">Belongs to the uroporphyrinogen decarboxylase family.</text>
</comment>
<dbReference type="InterPro" id="IPR000257">
    <property type="entry name" value="Uroporphyrinogen_deCOase"/>
</dbReference>
<dbReference type="EC" id="4.1.1.37" evidence="6 12"/>
<comment type="catalytic activity">
    <reaction evidence="12">
        <text>uroporphyrinogen III + 4 H(+) = coproporphyrinogen III + 4 CO2</text>
        <dbReference type="Rhea" id="RHEA:19865"/>
        <dbReference type="ChEBI" id="CHEBI:15378"/>
        <dbReference type="ChEBI" id="CHEBI:16526"/>
        <dbReference type="ChEBI" id="CHEBI:57308"/>
        <dbReference type="ChEBI" id="CHEBI:57309"/>
        <dbReference type="EC" id="4.1.1.37"/>
    </reaction>
</comment>
<feature type="compositionally biased region" description="Acidic residues" evidence="14">
    <location>
        <begin position="1"/>
        <end position="25"/>
    </location>
</feature>
<dbReference type="EMBL" id="JAAAJB010000293">
    <property type="protein sequence ID" value="KAG0259181.1"/>
    <property type="molecule type" value="Genomic_DNA"/>
</dbReference>
<gene>
    <name evidence="17" type="primary">HEM12</name>
    <name evidence="17" type="ORF">DFQ27_004195</name>
</gene>
<dbReference type="FunFam" id="3.20.20.210:FF:000001">
    <property type="entry name" value="Uroporphyrinogen decarboxylase"/>
    <property type="match status" value="1"/>
</dbReference>
<evidence type="ECO:0000256" key="6">
    <source>
        <dbReference type="ARBA" id="ARBA00012288"/>
    </source>
</evidence>
<dbReference type="SUPFAM" id="SSF51726">
    <property type="entry name" value="UROD/MetE-like"/>
    <property type="match status" value="1"/>
</dbReference>
<keyword evidence="11 12" id="KW-0627">Porphyrin biosynthesis</keyword>
<evidence type="ECO:0000256" key="14">
    <source>
        <dbReference type="SAM" id="MobiDB-lite"/>
    </source>
</evidence>
<dbReference type="GO" id="GO:0006783">
    <property type="term" value="P:heme biosynthetic process"/>
    <property type="evidence" value="ECO:0007669"/>
    <property type="project" value="TreeGrafter"/>
</dbReference>
<dbReference type="InterPro" id="IPR038071">
    <property type="entry name" value="UROD/MetE-like_sf"/>
</dbReference>
<keyword evidence="9 12" id="KW-0210">Decarboxylase</keyword>
<dbReference type="GO" id="GO:0005829">
    <property type="term" value="C:cytosol"/>
    <property type="evidence" value="ECO:0007669"/>
    <property type="project" value="TreeGrafter"/>
</dbReference>
<name>A0A9P6Q5P2_9FUNG</name>
<evidence type="ECO:0000256" key="2">
    <source>
        <dbReference type="ARBA" id="ARBA00004496"/>
    </source>
</evidence>
<feature type="compositionally biased region" description="Polar residues" evidence="14">
    <location>
        <begin position="50"/>
        <end position="59"/>
    </location>
</feature>
<protein>
    <recommendedName>
        <fullName evidence="7 12">Uroporphyrinogen decarboxylase</fullName>
        <ecNumber evidence="6 12">4.1.1.37</ecNumber>
    </recommendedName>
</protein>
<dbReference type="PANTHER" id="PTHR21091:SF169">
    <property type="entry name" value="UROPORPHYRINOGEN DECARBOXYLASE"/>
    <property type="match status" value="1"/>
</dbReference>
<comment type="function">
    <text evidence="1">Catalyzes the decarboxylation of four acetate groups of uroporphyrinogen-III to yield coproporphyrinogen-III.</text>
</comment>
<comment type="caution">
    <text evidence="17">The sequence shown here is derived from an EMBL/GenBank/DDBJ whole genome shotgun (WGS) entry which is preliminary data.</text>
</comment>
<dbReference type="Proteomes" id="UP000807716">
    <property type="component" value="Unassembled WGS sequence"/>
</dbReference>
<evidence type="ECO:0000256" key="10">
    <source>
        <dbReference type="ARBA" id="ARBA00023239"/>
    </source>
</evidence>